<dbReference type="Proteomes" id="UP000186868">
    <property type="component" value="Unassembled WGS sequence"/>
</dbReference>
<keyword evidence="3" id="KW-1185">Reference proteome</keyword>
<name>A0A1U7HRH1_9CYAN</name>
<accession>A0A1U7HRH1</accession>
<reference evidence="2 3" key="1">
    <citation type="submission" date="2016-11" db="EMBL/GenBank/DDBJ databases">
        <title>Draft Genome Sequences of Nine Cyanobacterial Strains from Diverse Habitats.</title>
        <authorList>
            <person name="Zhu T."/>
            <person name="Hou S."/>
            <person name="Lu X."/>
            <person name="Hess W.R."/>
        </authorList>
    </citation>
    <scope>NUCLEOTIDE SEQUENCE [LARGE SCALE GENOMIC DNA]</scope>
    <source>
        <strain evidence="2 3">NIES-593</strain>
    </source>
</reference>
<protein>
    <submittedName>
        <fullName evidence="2">Uncharacterized protein</fullName>
    </submittedName>
</protein>
<sequence>MKWKLIASIFLGTVLLTTLSLRPAKTLSQETPQPNSQPEMTFVCASDVAPPTTYAYIPGKVELQPLMSWYSEYLLPGDSAAALCQQAAQKLQSKYNEQQEYLLASNWTDEMWKVCMVSKEGEDCNASSSVYLFSLNSSYQSPRCLMEGIQPLQCPRSRGKVISLPGGSYTPRWWIF</sequence>
<feature type="chain" id="PRO_5012256612" evidence="1">
    <location>
        <begin position="24"/>
        <end position="176"/>
    </location>
</feature>
<dbReference type="AlphaFoldDB" id="A0A1U7HRH1"/>
<comment type="caution">
    <text evidence="2">The sequence shown here is derived from an EMBL/GenBank/DDBJ whole genome shotgun (WGS) entry which is preliminary data.</text>
</comment>
<dbReference type="EMBL" id="MRCB01000002">
    <property type="protein sequence ID" value="OKH26200.1"/>
    <property type="molecule type" value="Genomic_DNA"/>
</dbReference>
<gene>
    <name evidence="2" type="ORF">NIES593_03775</name>
</gene>
<organism evidence="2 3">
    <name type="scientific">Hydrococcus rivularis NIES-593</name>
    <dbReference type="NCBI Taxonomy" id="1921803"/>
    <lineage>
        <taxon>Bacteria</taxon>
        <taxon>Bacillati</taxon>
        <taxon>Cyanobacteriota</taxon>
        <taxon>Cyanophyceae</taxon>
        <taxon>Pleurocapsales</taxon>
        <taxon>Hydrococcaceae</taxon>
        <taxon>Hydrococcus</taxon>
    </lineage>
</organism>
<dbReference type="OrthoDB" id="582238at2"/>
<evidence type="ECO:0000256" key="1">
    <source>
        <dbReference type="SAM" id="SignalP"/>
    </source>
</evidence>
<proteinExistence type="predicted"/>
<evidence type="ECO:0000313" key="3">
    <source>
        <dbReference type="Proteomes" id="UP000186868"/>
    </source>
</evidence>
<feature type="signal peptide" evidence="1">
    <location>
        <begin position="1"/>
        <end position="23"/>
    </location>
</feature>
<dbReference type="STRING" id="1921803.NIES593_03775"/>
<evidence type="ECO:0000313" key="2">
    <source>
        <dbReference type="EMBL" id="OKH26200.1"/>
    </source>
</evidence>
<dbReference type="Pfam" id="PF14218">
    <property type="entry name" value="COP23"/>
    <property type="match status" value="1"/>
</dbReference>
<keyword evidence="1" id="KW-0732">Signal</keyword>
<dbReference type="InterPro" id="IPR025478">
    <property type="entry name" value="COP23"/>
</dbReference>
<dbReference type="RefSeq" id="WP_073598306.1">
    <property type="nucleotide sequence ID" value="NZ_MRCB01000002.1"/>
</dbReference>